<proteinExistence type="predicted"/>
<dbReference type="KEGG" id="vpi:BW732_07115"/>
<accession>A0A1Q2D6S4</accession>
<reference evidence="1 2" key="1">
    <citation type="journal article" date="2010" name="Int. J. Syst. Evol. Microbiol.">
        <title>Vagococcus penaei sp. nov., isolated from spoilage microbiota of cooked shrimp (Penaeus vannamei).</title>
        <authorList>
            <person name="Jaffres E."/>
            <person name="Prevost H."/>
            <person name="Rossero A."/>
            <person name="Joffraud J.J."/>
            <person name="Dousset X."/>
        </authorList>
    </citation>
    <scope>NUCLEOTIDE SEQUENCE [LARGE SCALE GENOMIC DNA]</scope>
    <source>
        <strain evidence="1 2">CD276</strain>
    </source>
</reference>
<dbReference type="Proteomes" id="UP000188246">
    <property type="component" value="Chromosome"/>
</dbReference>
<dbReference type="RefSeq" id="WP_077276081.1">
    <property type="nucleotide sequence ID" value="NZ_CP019609.1"/>
</dbReference>
<evidence type="ECO:0000313" key="1">
    <source>
        <dbReference type="EMBL" id="AQP54003.1"/>
    </source>
</evidence>
<evidence type="ECO:0000313" key="2">
    <source>
        <dbReference type="Proteomes" id="UP000188246"/>
    </source>
</evidence>
<dbReference type="OrthoDB" id="2768418at2"/>
<name>A0A1Q2D6S4_9ENTE</name>
<gene>
    <name evidence="1" type="ORF">BW732_07115</name>
</gene>
<organism evidence="1 2">
    <name type="scientific">Vagococcus penaei</name>
    <dbReference type="NCBI Taxonomy" id="633807"/>
    <lineage>
        <taxon>Bacteria</taxon>
        <taxon>Bacillati</taxon>
        <taxon>Bacillota</taxon>
        <taxon>Bacilli</taxon>
        <taxon>Lactobacillales</taxon>
        <taxon>Enterococcaceae</taxon>
        <taxon>Vagococcus</taxon>
    </lineage>
</organism>
<dbReference type="EMBL" id="CP019609">
    <property type="protein sequence ID" value="AQP54003.1"/>
    <property type="molecule type" value="Genomic_DNA"/>
</dbReference>
<sequence>MTIQKNKKLKQAAEKMALNDFDQASETHEFSDNYYQRKKAFLNTMDNKKNIAFIWTTKRIVITLIIVLFIIPSTTYAISKLYNWYVEKNQYQVSLAFDSNQTYTHETLYKLHLNYLPKNMVSDPDALKYSHQDNLNKGGLTFVLWKINQKADFNVLFSESYKETIYGGHKALLVKKTPSVTNREVPFNRRVFLLFEKEGYILEAYVGQDMPNEDLTAILSNITLKRTTKDNATIYNDFDDYQKQIKKSDRHTPKSKKLPLSRATIQHIGEPVIITPLDGKVQFTVEKVQVFDSIQTLNLNNFNLSSLEQLQENKLLDEQQRLLPFKQKIIKAGDGKNSLDQVIQEKTVKPIFIYLTASIKNMENHPLKELHLQDAPILLQQNGQSLVDASLNLETTALSGEVDYLDNHGTERHFYQLPTLKAKEKRLIHFGFFIDDYQLSQLYLPVFNYSANELDSPDLKLIDIRQ</sequence>
<protein>
    <submittedName>
        <fullName evidence="1">Uncharacterized protein</fullName>
    </submittedName>
</protein>
<keyword evidence="2" id="KW-1185">Reference proteome</keyword>
<dbReference type="AlphaFoldDB" id="A0A1Q2D6S4"/>